<feature type="transmembrane region" description="Helical" evidence="1">
    <location>
        <begin position="20"/>
        <end position="43"/>
    </location>
</feature>
<comment type="caution">
    <text evidence="3">The sequence shown here is derived from an EMBL/GenBank/DDBJ whole genome shotgun (WGS) entry which is preliminary data.</text>
</comment>
<accession>A0A934IAZ3</accession>
<evidence type="ECO:0000313" key="3">
    <source>
        <dbReference type="EMBL" id="MBI9115117.1"/>
    </source>
</evidence>
<keyword evidence="1" id="KW-1133">Transmembrane helix</keyword>
<keyword evidence="1" id="KW-0472">Membrane</keyword>
<sequence length="162" mass="16932">MMTYLADLRRALRGERREDGQILVLALGYTVVLLLLVSVVVSVTGIQLERKRLANLADTLALASADAVDETGFYDGRQAAAADGGLVLTDTDVATAVGEYLSTHPGLLQGLGPVSVVEARSPDGRSSRVVLTAVARPTLISPVTNLFSGGVTIRAEASARAE</sequence>
<gene>
    <name evidence="3" type="ORF">JAV76_08870</name>
</gene>
<protein>
    <recommendedName>
        <fullName evidence="2">Putative Flp pilus-assembly TadG-like N-terminal domain-containing protein</fullName>
    </recommendedName>
</protein>
<dbReference type="Proteomes" id="UP000602087">
    <property type="component" value="Unassembled WGS sequence"/>
</dbReference>
<evidence type="ECO:0000256" key="1">
    <source>
        <dbReference type="SAM" id="Phobius"/>
    </source>
</evidence>
<dbReference type="InterPro" id="IPR028087">
    <property type="entry name" value="Tad_N"/>
</dbReference>
<feature type="domain" description="Putative Flp pilus-assembly TadG-like N-terminal" evidence="2">
    <location>
        <begin position="20"/>
        <end position="66"/>
    </location>
</feature>
<dbReference type="EMBL" id="JAEINH010000006">
    <property type="protein sequence ID" value="MBI9115117.1"/>
    <property type="molecule type" value="Genomic_DNA"/>
</dbReference>
<dbReference type="AlphaFoldDB" id="A0A934IAZ3"/>
<dbReference type="Pfam" id="PF13400">
    <property type="entry name" value="Tad"/>
    <property type="match status" value="1"/>
</dbReference>
<evidence type="ECO:0000259" key="2">
    <source>
        <dbReference type="Pfam" id="PF13400"/>
    </source>
</evidence>
<keyword evidence="1" id="KW-0812">Transmembrane</keyword>
<reference evidence="3" key="1">
    <citation type="submission" date="2020-12" db="EMBL/GenBank/DDBJ databases">
        <title>Sanguibacter suaedae sp. nov., isolated from Suaeda aralocaspica.</title>
        <authorList>
            <person name="Ma Q."/>
        </authorList>
    </citation>
    <scope>NUCLEOTIDE SEQUENCE</scope>
    <source>
        <strain evidence="3">YZGR15</strain>
    </source>
</reference>
<evidence type="ECO:0000313" key="4">
    <source>
        <dbReference type="Proteomes" id="UP000602087"/>
    </source>
</evidence>
<name>A0A934IAZ3_9MICO</name>
<keyword evidence="4" id="KW-1185">Reference proteome</keyword>
<proteinExistence type="predicted"/>
<organism evidence="3 4">
    <name type="scientific">Sanguibacter suaedae</name>
    <dbReference type="NCBI Taxonomy" id="2795737"/>
    <lineage>
        <taxon>Bacteria</taxon>
        <taxon>Bacillati</taxon>
        <taxon>Actinomycetota</taxon>
        <taxon>Actinomycetes</taxon>
        <taxon>Micrococcales</taxon>
        <taxon>Sanguibacteraceae</taxon>
        <taxon>Sanguibacter</taxon>
    </lineage>
</organism>